<dbReference type="InterPro" id="IPR000424">
    <property type="entry name" value="Primosome_PriB/ssb"/>
</dbReference>
<dbReference type="AlphaFoldDB" id="A0A9Q0M242"/>
<dbReference type="InterPro" id="IPR012340">
    <property type="entry name" value="NA-bd_OB-fold"/>
</dbReference>
<dbReference type="EMBL" id="JAPWDV010000003">
    <property type="protein sequence ID" value="KAJ6217755.1"/>
    <property type="molecule type" value="Genomic_DNA"/>
</dbReference>
<evidence type="ECO:0008006" key="5">
    <source>
        <dbReference type="Google" id="ProtNLM"/>
    </source>
</evidence>
<dbReference type="SUPFAM" id="SSF50249">
    <property type="entry name" value="Nucleic acid-binding proteins"/>
    <property type="match status" value="1"/>
</dbReference>
<sequence>MLSLFSKSGSIVNGLRSLSTIAASELGPRVPDNSKCINKVILMGRCVGESLLKPINNTHYSSFIMATNEMRKTRSNELVKRSDFHKVFVYQPFLAKKCHDLIMKGTRVYLEGKLNYRKVENQFFSNIVAEKIIFISGTNQNYEADADDIADVEDIDHTFLEEGEEKSQTQSNY</sequence>
<dbReference type="PROSITE" id="PS50935">
    <property type="entry name" value="SSB"/>
    <property type="match status" value="1"/>
</dbReference>
<keyword evidence="1 2" id="KW-0238">DNA-binding</keyword>
<dbReference type="OMA" id="HKVFVYQ"/>
<dbReference type="CDD" id="cd04496">
    <property type="entry name" value="SSB_OBF"/>
    <property type="match status" value="1"/>
</dbReference>
<dbReference type="Pfam" id="PF00436">
    <property type="entry name" value="SSB"/>
    <property type="match status" value="1"/>
</dbReference>
<dbReference type="GO" id="GO:0006260">
    <property type="term" value="P:DNA replication"/>
    <property type="evidence" value="ECO:0007669"/>
    <property type="project" value="InterPro"/>
</dbReference>
<dbReference type="InterPro" id="IPR011344">
    <property type="entry name" value="ssDNA-bd"/>
</dbReference>
<reference evidence="3" key="1">
    <citation type="submission" date="2022-12" db="EMBL/GenBank/DDBJ databases">
        <title>Genome assemblies of Blomia tropicalis.</title>
        <authorList>
            <person name="Cui Y."/>
        </authorList>
    </citation>
    <scope>NUCLEOTIDE SEQUENCE</scope>
    <source>
        <tissue evidence="3">Adult mites</tissue>
    </source>
</reference>
<proteinExistence type="predicted"/>
<name>A0A9Q0M242_BLOTA</name>
<accession>A0A9Q0M242</accession>
<dbReference type="Proteomes" id="UP001142055">
    <property type="component" value="Chromosome 3"/>
</dbReference>
<dbReference type="GO" id="GO:0003697">
    <property type="term" value="F:single-stranded DNA binding"/>
    <property type="evidence" value="ECO:0007669"/>
    <property type="project" value="InterPro"/>
</dbReference>
<protein>
    <recommendedName>
        <fullName evidence="5">Single-stranded DNA-binding protein, mitochondrial</fullName>
    </recommendedName>
</protein>
<dbReference type="Gene3D" id="2.40.50.140">
    <property type="entry name" value="Nucleic acid-binding proteins"/>
    <property type="match status" value="1"/>
</dbReference>
<gene>
    <name evidence="3" type="ORF">RDWZM_008912</name>
</gene>
<evidence type="ECO:0000256" key="2">
    <source>
        <dbReference type="PROSITE-ProRule" id="PRU00252"/>
    </source>
</evidence>
<dbReference type="NCBIfam" id="TIGR00621">
    <property type="entry name" value="ssb"/>
    <property type="match status" value="1"/>
</dbReference>
<comment type="caution">
    <text evidence="3">The sequence shown here is derived from an EMBL/GenBank/DDBJ whole genome shotgun (WGS) entry which is preliminary data.</text>
</comment>
<evidence type="ECO:0000313" key="4">
    <source>
        <dbReference type="Proteomes" id="UP001142055"/>
    </source>
</evidence>
<evidence type="ECO:0000256" key="1">
    <source>
        <dbReference type="ARBA" id="ARBA00023125"/>
    </source>
</evidence>
<evidence type="ECO:0000313" key="3">
    <source>
        <dbReference type="EMBL" id="KAJ6217755.1"/>
    </source>
</evidence>
<organism evidence="3 4">
    <name type="scientific">Blomia tropicalis</name>
    <name type="common">Mite</name>
    <dbReference type="NCBI Taxonomy" id="40697"/>
    <lineage>
        <taxon>Eukaryota</taxon>
        <taxon>Metazoa</taxon>
        <taxon>Ecdysozoa</taxon>
        <taxon>Arthropoda</taxon>
        <taxon>Chelicerata</taxon>
        <taxon>Arachnida</taxon>
        <taxon>Acari</taxon>
        <taxon>Acariformes</taxon>
        <taxon>Sarcoptiformes</taxon>
        <taxon>Astigmata</taxon>
        <taxon>Glycyphagoidea</taxon>
        <taxon>Echimyopodidae</taxon>
        <taxon>Blomia</taxon>
    </lineage>
</organism>
<keyword evidence="4" id="KW-1185">Reference proteome</keyword>